<keyword evidence="2" id="KW-0812">Transmembrane</keyword>
<proteinExistence type="predicted"/>
<accession>A0A0G1X5Z8</accession>
<dbReference type="InterPro" id="IPR013229">
    <property type="entry name" value="PEGA"/>
</dbReference>
<dbReference type="Pfam" id="PF08308">
    <property type="entry name" value="PEGA"/>
    <property type="match status" value="1"/>
</dbReference>
<reference evidence="4 5" key="1">
    <citation type="journal article" date="2015" name="Nature">
        <title>rRNA introns, odd ribosomes, and small enigmatic genomes across a large radiation of phyla.</title>
        <authorList>
            <person name="Brown C.T."/>
            <person name="Hug L.A."/>
            <person name="Thomas B.C."/>
            <person name="Sharon I."/>
            <person name="Castelle C.J."/>
            <person name="Singh A."/>
            <person name="Wilkins M.J."/>
            <person name="Williams K.H."/>
            <person name="Banfield J.F."/>
        </authorList>
    </citation>
    <scope>NUCLEOTIDE SEQUENCE [LARGE SCALE GENOMIC DNA]</scope>
</reference>
<feature type="transmembrane region" description="Helical" evidence="2">
    <location>
        <begin position="7"/>
        <end position="28"/>
    </location>
</feature>
<dbReference type="AlphaFoldDB" id="A0A0G1X5Z8"/>
<keyword evidence="2" id="KW-0472">Membrane</keyword>
<name>A0A0G1X5Z8_9BACT</name>
<feature type="domain" description="PEGA" evidence="3">
    <location>
        <begin position="44"/>
        <end position="108"/>
    </location>
</feature>
<keyword evidence="2" id="KW-1133">Transmembrane helix</keyword>
<evidence type="ECO:0000256" key="1">
    <source>
        <dbReference type="SAM" id="MobiDB-lite"/>
    </source>
</evidence>
<comment type="caution">
    <text evidence="4">The sequence shown here is derived from an EMBL/GenBank/DDBJ whole genome shotgun (WGS) entry which is preliminary data.</text>
</comment>
<dbReference type="Proteomes" id="UP000034403">
    <property type="component" value="Unassembled WGS sequence"/>
</dbReference>
<evidence type="ECO:0000313" key="5">
    <source>
        <dbReference type="Proteomes" id="UP000034403"/>
    </source>
</evidence>
<protein>
    <submittedName>
        <fullName evidence="4">S-layer protein</fullName>
    </submittedName>
</protein>
<evidence type="ECO:0000313" key="4">
    <source>
        <dbReference type="EMBL" id="KKU89835.1"/>
    </source>
</evidence>
<feature type="region of interest" description="Disordered" evidence="1">
    <location>
        <begin position="142"/>
        <end position="161"/>
    </location>
</feature>
<dbReference type="SUPFAM" id="SSF82171">
    <property type="entry name" value="DPP6 N-terminal domain-like"/>
    <property type="match status" value="1"/>
</dbReference>
<gene>
    <name evidence="4" type="ORF">UY20_C0004G0017</name>
</gene>
<organism evidence="4 5">
    <name type="scientific">Candidatus Yanofskybacteria bacterium GW2011_GWA1_48_10</name>
    <dbReference type="NCBI Taxonomy" id="1619022"/>
    <lineage>
        <taxon>Bacteria</taxon>
        <taxon>Candidatus Yanofskyibacteriota</taxon>
    </lineage>
</organism>
<dbReference type="EMBL" id="LCPC01000004">
    <property type="protein sequence ID" value="KKU89835.1"/>
    <property type="molecule type" value="Genomic_DNA"/>
</dbReference>
<dbReference type="PATRIC" id="fig|1619022.3.peg.166"/>
<sequence length="466" mass="50427">MTSFWRAVIFILTVIVIFGGTILAIFYARGFRVDLGNKSIGSTGLLVATSVPDGAQVWVNGILRTATNATVALTPGEINVEIKKDGFSTWKKQITLKAEEVVKTDATLFPVLPNLRPMTFSGAVNPLLSPLGDRLVYATPLSDQPLASPSPQPKGVGASGLTATKSATGITGVSNQSLSNQLPTKTGLWVMDLIDMPLGFSREPRQIARSTAALDWSKALTFWSPDERQILAVFLTKPPVSNKYIRQSDLKNAYLLDPSKLNTTADLIDVSKDISIIASQWAAQRKQTASTQMGKLPAQVRGILAGSISSFKFSPDETKIVYQATVSATLPDGLLPTLPGSNSQPQQRTIHAGGIYVYDLKEDRNFWVKDLPILPSVQKGVIELDGTELFDTPSVISWFPTSRHLLWLNGDKITVIEYDGTNSADVYTGPFIGNVVFPTSNGSKMIILTNLGSATQVGNLYSLILR</sequence>
<evidence type="ECO:0000256" key="2">
    <source>
        <dbReference type="SAM" id="Phobius"/>
    </source>
</evidence>
<evidence type="ECO:0000259" key="3">
    <source>
        <dbReference type="Pfam" id="PF08308"/>
    </source>
</evidence>